<dbReference type="Pfam" id="PF07725">
    <property type="entry name" value="LRR_3"/>
    <property type="match status" value="1"/>
</dbReference>
<dbReference type="PROSITE" id="PS50104">
    <property type="entry name" value="TIR"/>
    <property type="match status" value="1"/>
</dbReference>
<evidence type="ECO:0000259" key="9">
    <source>
        <dbReference type="PROSITE" id="PS50104"/>
    </source>
</evidence>
<dbReference type="GO" id="GO:0007165">
    <property type="term" value="P:signal transduction"/>
    <property type="evidence" value="ECO:0007669"/>
    <property type="project" value="InterPro"/>
</dbReference>
<evidence type="ECO:0000256" key="6">
    <source>
        <dbReference type="ARBA" id="ARBA00023027"/>
    </source>
</evidence>
<sequence length="1040" mass="117729">MALSSSSSNIRRYHVFPSFHGPDVRKGFLSHLHYHFASKGITTFKDQEIERGNTIGPELVNAIRESRVSIVLLSKKYASSSWCLDELVEILKCKEDQGQIVMTIFYDVDPSSVRKQKGEIGSAFEKTCEGKSEEVKQRWSKALTHVANIKGEHSLNWSNEAFMIQKIATDVSTKLSVTPSRDFEGMVGLEAHLTKLNSLLCFEGDDVKMIGIWGPAGIGKSTIARALYNQLSSSFELKCFMGNLKGSLKSIVGVDHYEFQKSLQKLLLSKILNQGDMRVHNLAAIKEWLQDQRVLIILDDVDDLEILKVLAKEISWFGSGSRIIVTTEDKKILKEHGINNIYHVDFPSMEEALEILCLSAFKQSSVPNGFEELAKKVVNLCGNLPLGLSIVGSSLRGESKHEWELQLPRIEASLDGKIESILKVGYERLSKKNQSLFLHIACFFNYRSVDYVTVMLAESNLDVRNGLKTLADKCFVHISINGWIVMHHHLLQQFGRQIVLEQSDEPGKRQFLFEAEEIRAVLTDETGTGSVIGISYNTSNIGEVSVSKGAFEGMRNLRFLRIFNYLFSGKCNLQIPEDMEYLPPLRLLDWDRYPRKSLPTKFQPERLVELHMPHSNLEKLWGGIQSLTNLKNIDLSFSRKLKEIPNLSNATNLETLTLIKCSSLVELPSSISNLQKLKALMMFGCKMLKVVPTNINLVSLEKVSMTLCSQLSSFPDISRNIKSLDVGKTKIEEVPPSVVKYWSRLDQLSLECRSLKRLTYVPPSITMLSLSFSDIETIPDCVIGLTRLRTLTIKCCRKLVSLPGLPPSLEFLCANHCRSLERVHSFHNPVKLLIFHNCLKLDEEARRAIKQQRVEGYIWLPGKKVPAEFTHKATGNSITIPLAPVAGTFSVSSRFKACLLFSPIEDFPTNDITCRLRIKGGVQINKFYHRVVILESSKIRTEHLFIFYGDLFSEKIGVDVSTSEILFKFSCRDKHKIIECGVQIFKEEAESSSSSSEEEYFDAESSSNEEEYFDFESSSSSEEDYFDAESSSRECWRWRL</sequence>
<dbReference type="InterPro" id="IPR027417">
    <property type="entry name" value="P-loop_NTPase"/>
</dbReference>
<dbReference type="GO" id="GO:0043531">
    <property type="term" value="F:ADP binding"/>
    <property type="evidence" value="ECO:0007669"/>
    <property type="project" value="InterPro"/>
</dbReference>
<dbReference type="PANTHER" id="PTHR11017">
    <property type="entry name" value="LEUCINE-RICH REPEAT-CONTAINING PROTEIN"/>
    <property type="match status" value="1"/>
</dbReference>
<dbReference type="Gene3D" id="1.10.8.430">
    <property type="entry name" value="Helical domain of apoptotic protease-activating factors"/>
    <property type="match status" value="1"/>
</dbReference>
<dbReference type="SMART" id="SM00382">
    <property type="entry name" value="AAA"/>
    <property type="match status" value="1"/>
</dbReference>
<keyword evidence="3" id="KW-0677">Repeat</keyword>
<dbReference type="PANTHER" id="PTHR11017:SF291">
    <property type="entry name" value="ADP-RIBOSYL CYCLASE_CYCLIC ADP-RIBOSE HYDROLASE-RELATED"/>
    <property type="match status" value="1"/>
</dbReference>
<dbReference type="Gene3D" id="3.40.50.300">
    <property type="entry name" value="P-loop containing nucleotide triphosphate hydrolases"/>
    <property type="match status" value="1"/>
</dbReference>
<dbReference type="SUPFAM" id="SSF52058">
    <property type="entry name" value="L domain-like"/>
    <property type="match status" value="1"/>
</dbReference>
<dbReference type="EMBL" id="CACSHJ010000096">
    <property type="protein sequence ID" value="CAA0406793.1"/>
    <property type="molecule type" value="Genomic_DNA"/>
</dbReference>
<evidence type="ECO:0000313" key="10">
    <source>
        <dbReference type="EMBL" id="CAA0406793.1"/>
    </source>
</evidence>
<dbReference type="SUPFAM" id="SSF52540">
    <property type="entry name" value="P-loop containing nucleoside triphosphate hydrolases"/>
    <property type="match status" value="1"/>
</dbReference>
<feature type="compositionally biased region" description="Acidic residues" evidence="8">
    <location>
        <begin position="996"/>
        <end position="1014"/>
    </location>
</feature>
<dbReference type="Proteomes" id="UP000434276">
    <property type="component" value="Unassembled WGS sequence"/>
</dbReference>
<dbReference type="ExpressionAtlas" id="A0A5S9YAJ5">
    <property type="expression patterns" value="baseline and differential"/>
</dbReference>
<protein>
    <recommendedName>
        <fullName evidence="1">ADP-ribosyl cyclase/cyclic ADP-ribose hydrolase</fullName>
        <ecNumber evidence="1">3.2.2.6</ecNumber>
    </recommendedName>
</protein>
<keyword evidence="2" id="KW-0433">Leucine-rich repeat</keyword>
<evidence type="ECO:0000256" key="5">
    <source>
        <dbReference type="ARBA" id="ARBA00022821"/>
    </source>
</evidence>
<keyword evidence="5" id="KW-0611">Plant defense</keyword>
<dbReference type="InterPro" id="IPR058192">
    <property type="entry name" value="WHD_ROQ1-like"/>
</dbReference>
<dbReference type="OrthoDB" id="1034734at2759"/>
<evidence type="ECO:0000256" key="3">
    <source>
        <dbReference type="ARBA" id="ARBA00022737"/>
    </source>
</evidence>
<keyword evidence="6" id="KW-0520">NAD</keyword>
<gene>
    <name evidence="10" type="ORF">C24_LOCUS24159</name>
</gene>
<dbReference type="Pfam" id="PF23282">
    <property type="entry name" value="WHD_ROQ1"/>
    <property type="match status" value="1"/>
</dbReference>
<dbReference type="InterPro" id="IPR044974">
    <property type="entry name" value="Disease_R_plants"/>
</dbReference>
<dbReference type="SUPFAM" id="SSF46785">
    <property type="entry name" value="Winged helix' DNA-binding domain"/>
    <property type="match status" value="1"/>
</dbReference>
<dbReference type="EC" id="3.2.2.6" evidence="1"/>
<organism evidence="10 11">
    <name type="scientific">Arabidopsis thaliana</name>
    <name type="common">Mouse-ear cress</name>
    <dbReference type="NCBI Taxonomy" id="3702"/>
    <lineage>
        <taxon>Eukaryota</taxon>
        <taxon>Viridiplantae</taxon>
        <taxon>Streptophyta</taxon>
        <taxon>Embryophyta</taxon>
        <taxon>Tracheophyta</taxon>
        <taxon>Spermatophyta</taxon>
        <taxon>Magnoliopsida</taxon>
        <taxon>eudicotyledons</taxon>
        <taxon>Gunneridae</taxon>
        <taxon>Pentapetalae</taxon>
        <taxon>rosids</taxon>
        <taxon>malvids</taxon>
        <taxon>Brassicales</taxon>
        <taxon>Brassicaceae</taxon>
        <taxon>Camelineae</taxon>
        <taxon>Arabidopsis</taxon>
    </lineage>
</organism>
<dbReference type="InterPro" id="IPR032675">
    <property type="entry name" value="LRR_dom_sf"/>
</dbReference>
<dbReference type="Gene3D" id="3.40.50.10140">
    <property type="entry name" value="Toll/interleukin-1 receptor homology (TIR) domain"/>
    <property type="match status" value="1"/>
</dbReference>
<dbReference type="InterPro" id="IPR011713">
    <property type="entry name" value="Leu-rich_rpt_3"/>
</dbReference>
<dbReference type="SMART" id="SM00255">
    <property type="entry name" value="TIR"/>
    <property type="match status" value="1"/>
</dbReference>
<reference evidence="10 11" key="1">
    <citation type="submission" date="2019-12" db="EMBL/GenBank/DDBJ databases">
        <authorList>
            <person name="Jiao W.-B."/>
            <person name="Schneeberger K."/>
        </authorList>
    </citation>
    <scope>NUCLEOTIDE SEQUENCE [LARGE SCALE GENOMIC DNA]</scope>
    <source>
        <strain evidence="11">cv. C24</strain>
    </source>
</reference>
<proteinExistence type="predicted"/>
<name>A0A5S9YAJ5_ARATH</name>
<dbReference type="GO" id="GO:0061809">
    <property type="term" value="F:NAD+ nucleosidase activity, cyclic ADP-ribose generating"/>
    <property type="evidence" value="ECO:0007669"/>
    <property type="project" value="UniProtKB-EC"/>
</dbReference>
<dbReference type="Gene3D" id="3.80.10.10">
    <property type="entry name" value="Ribonuclease Inhibitor"/>
    <property type="match status" value="2"/>
</dbReference>
<dbReference type="Pfam" id="PF00931">
    <property type="entry name" value="NB-ARC"/>
    <property type="match status" value="1"/>
</dbReference>
<dbReference type="InterPro" id="IPR036390">
    <property type="entry name" value="WH_DNA-bd_sf"/>
</dbReference>
<dbReference type="InterPro" id="IPR035897">
    <property type="entry name" value="Toll_tir_struct_dom_sf"/>
</dbReference>
<evidence type="ECO:0000256" key="8">
    <source>
        <dbReference type="SAM" id="MobiDB-lite"/>
    </source>
</evidence>
<dbReference type="FunFam" id="3.80.10.10:FF:000386">
    <property type="entry name" value="Disease resistance protein RPS4"/>
    <property type="match status" value="1"/>
</dbReference>
<dbReference type="SUPFAM" id="SSF52200">
    <property type="entry name" value="Toll/Interleukin receptor TIR domain"/>
    <property type="match status" value="1"/>
</dbReference>
<keyword evidence="4" id="KW-0378">Hydrolase</keyword>
<evidence type="ECO:0000256" key="2">
    <source>
        <dbReference type="ARBA" id="ARBA00022614"/>
    </source>
</evidence>
<dbReference type="FunFam" id="3.40.50.10140:FF:000007">
    <property type="entry name" value="Disease resistance protein (TIR-NBS-LRR class)"/>
    <property type="match status" value="1"/>
</dbReference>
<dbReference type="FunFam" id="1.10.8.430:FF:000002">
    <property type="entry name" value="Disease resistance protein (TIR-NBS-LRR class)"/>
    <property type="match status" value="1"/>
</dbReference>
<dbReference type="InterPro" id="IPR002182">
    <property type="entry name" value="NB-ARC"/>
</dbReference>
<feature type="region of interest" description="Disordered" evidence="8">
    <location>
        <begin position="989"/>
        <end position="1040"/>
    </location>
</feature>
<comment type="catalytic activity">
    <reaction evidence="7">
        <text>NAD(+) + H2O = ADP-D-ribose + nicotinamide + H(+)</text>
        <dbReference type="Rhea" id="RHEA:16301"/>
        <dbReference type="ChEBI" id="CHEBI:15377"/>
        <dbReference type="ChEBI" id="CHEBI:15378"/>
        <dbReference type="ChEBI" id="CHEBI:17154"/>
        <dbReference type="ChEBI" id="CHEBI:57540"/>
        <dbReference type="ChEBI" id="CHEBI:57967"/>
        <dbReference type="EC" id="3.2.2.6"/>
    </reaction>
    <physiologicalReaction direction="left-to-right" evidence="7">
        <dbReference type="Rhea" id="RHEA:16302"/>
    </physiologicalReaction>
</comment>
<feature type="domain" description="TIR" evidence="9">
    <location>
        <begin position="11"/>
        <end position="175"/>
    </location>
</feature>
<dbReference type="PRINTS" id="PR00364">
    <property type="entry name" value="DISEASERSIST"/>
</dbReference>
<dbReference type="Pfam" id="PF01582">
    <property type="entry name" value="TIR"/>
    <property type="match status" value="1"/>
</dbReference>
<evidence type="ECO:0000313" key="11">
    <source>
        <dbReference type="Proteomes" id="UP000434276"/>
    </source>
</evidence>
<dbReference type="InterPro" id="IPR000157">
    <property type="entry name" value="TIR_dom"/>
</dbReference>
<accession>A0A5S9YAJ5</accession>
<evidence type="ECO:0000256" key="1">
    <source>
        <dbReference type="ARBA" id="ARBA00011982"/>
    </source>
</evidence>
<evidence type="ECO:0000256" key="4">
    <source>
        <dbReference type="ARBA" id="ARBA00022801"/>
    </source>
</evidence>
<dbReference type="InterPro" id="IPR003593">
    <property type="entry name" value="AAA+_ATPase"/>
</dbReference>
<dbReference type="GO" id="GO:0006952">
    <property type="term" value="P:defense response"/>
    <property type="evidence" value="ECO:0007669"/>
    <property type="project" value="UniProtKB-KW"/>
</dbReference>
<dbReference type="AlphaFoldDB" id="A0A5S9YAJ5"/>
<feature type="compositionally biased region" description="Basic and acidic residues" evidence="8">
    <location>
        <begin position="1030"/>
        <end position="1040"/>
    </location>
</feature>
<evidence type="ECO:0000256" key="7">
    <source>
        <dbReference type="ARBA" id="ARBA00047304"/>
    </source>
</evidence>
<dbReference type="InterPro" id="IPR042197">
    <property type="entry name" value="Apaf_helical"/>
</dbReference>
<dbReference type="FunFam" id="3.40.50.300:FF:001002">
    <property type="entry name" value="Disease resistance protein (TIR-NBS-LRR class)"/>
    <property type="match status" value="1"/>
</dbReference>